<dbReference type="GO" id="GO:0036220">
    <property type="term" value="F:ITP diphosphatase activity"/>
    <property type="evidence" value="ECO:0007669"/>
    <property type="project" value="UniProtKB-EC"/>
</dbReference>
<dbReference type="Gene3D" id="3.90.950.10">
    <property type="match status" value="1"/>
</dbReference>
<comment type="caution">
    <text evidence="1">The sequence shown here is derived from an EMBL/GenBank/DDBJ whole genome shotgun (WGS) entry which is preliminary data.</text>
</comment>
<dbReference type="InterPro" id="IPR002637">
    <property type="entry name" value="RdgB/HAM1"/>
</dbReference>
<evidence type="ECO:0000313" key="1">
    <source>
        <dbReference type="EMBL" id="MET1257137.1"/>
    </source>
</evidence>
<evidence type="ECO:0000313" key="2">
    <source>
        <dbReference type="Proteomes" id="UP001548189"/>
    </source>
</evidence>
<keyword evidence="1" id="KW-0378">Hydrolase</keyword>
<dbReference type="InterPro" id="IPR020922">
    <property type="entry name" value="dITP/XTP_pyrophosphatase"/>
</dbReference>
<accession>A0ABV2C044</accession>
<dbReference type="Pfam" id="PF01725">
    <property type="entry name" value="Ham1p_like"/>
    <property type="match status" value="1"/>
</dbReference>
<dbReference type="PANTHER" id="PTHR11067:SF9">
    <property type="entry name" value="INOSINE TRIPHOSPHATE PYROPHOSPHATASE"/>
    <property type="match status" value="1"/>
</dbReference>
<gene>
    <name evidence="1" type="primary">rdgB</name>
    <name evidence="1" type="ORF">ABVT43_18480</name>
</gene>
<keyword evidence="2" id="KW-1185">Reference proteome</keyword>
<dbReference type="EMBL" id="JBEVCJ010000036">
    <property type="protein sequence ID" value="MET1257137.1"/>
    <property type="molecule type" value="Genomic_DNA"/>
</dbReference>
<dbReference type="CDD" id="cd00515">
    <property type="entry name" value="HAM1"/>
    <property type="match status" value="1"/>
</dbReference>
<dbReference type="Proteomes" id="UP001548189">
    <property type="component" value="Unassembled WGS sequence"/>
</dbReference>
<dbReference type="NCBIfam" id="TIGR00042">
    <property type="entry name" value="RdgB/HAM1 family non-canonical purine NTP pyrophosphatase"/>
    <property type="match status" value="1"/>
</dbReference>
<organism evidence="1 2">
    <name type="scientific">Aliikangiella maris</name>
    <dbReference type="NCBI Taxonomy" id="3162458"/>
    <lineage>
        <taxon>Bacteria</taxon>
        <taxon>Pseudomonadati</taxon>
        <taxon>Pseudomonadota</taxon>
        <taxon>Gammaproteobacteria</taxon>
        <taxon>Oceanospirillales</taxon>
        <taxon>Pleioneaceae</taxon>
        <taxon>Aliikangiella</taxon>
    </lineage>
</organism>
<dbReference type="InterPro" id="IPR029001">
    <property type="entry name" value="ITPase-like_fam"/>
</dbReference>
<dbReference type="SUPFAM" id="SSF52972">
    <property type="entry name" value="ITPase-like"/>
    <property type="match status" value="1"/>
</dbReference>
<proteinExistence type="inferred from homology"/>
<reference evidence="1 2" key="1">
    <citation type="submission" date="2024-06" db="EMBL/GenBank/DDBJ databases">
        <authorList>
            <person name="Li F."/>
        </authorList>
    </citation>
    <scope>NUCLEOTIDE SEQUENCE [LARGE SCALE GENOMIC DNA]</scope>
    <source>
        <strain evidence="1 2">GXAS 311</strain>
    </source>
</reference>
<sequence>MQRPSNIILASGNQKKLRELSQILNKFSVELVAQTQFDIPEAVEDGLTFVENAIKKARHACHHLQQPAIADDSGIEVDYLKGAPGIYSARYAGKSASDQQNLEKLIEAMQGIPDDQRTARYQCVIVYMQHEFDPTPLICQASWRGQLLEVPRGEGGFGYDPLFFCPQLNKTAAEMTPEEKASVSHRGKALALFQSLFTEIYSQG</sequence>
<dbReference type="EC" id="3.6.1.66" evidence="1"/>
<protein>
    <submittedName>
        <fullName evidence="1">RdgB/HAM1 family non-canonical purine NTP pyrophosphatase</fullName>
        <ecNumber evidence="1">3.6.1.66</ecNumber>
    </submittedName>
</protein>
<name>A0ABV2C044_9GAMM</name>
<dbReference type="PANTHER" id="PTHR11067">
    <property type="entry name" value="INOSINE TRIPHOSPHATE PYROPHOSPHATASE/HAM1 PROTEIN"/>
    <property type="match status" value="1"/>
</dbReference>
<dbReference type="HAMAP" id="MF_01405">
    <property type="entry name" value="Non_canon_purine_NTPase"/>
    <property type="match status" value="1"/>
</dbReference>